<evidence type="ECO:0000313" key="8">
    <source>
        <dbReference type="EMBL" id="CAL1576511.1"/>
    </source>
</evidence>
<dbReference type="SUPFAM" id="SSF53756">
    <property type="entry name" value="UDP-Glycosyltransferase/glycogen phosphorylase"/>
    <property type="match status" value="1"/>
</dbReference>
<comment type="similarity">
    <text evidence="2 5">Belongs to the glycosyltransferase 10 family.</text>
</comment>
<feature type="region of interest" description="Disordered" evidence="6">
    <location>
        <begin position="83"/>
        <end position="110"/>
    </location>
</feature>
<reference evidence="8 9" key="1">
    <citation type="submission" date="2024-04" db="EMBL/GenBank/DDBJ databases">
        <authorList>
            <person name="Waldvogel A.-M."/>
            <person name="Schoenle A."/>
        </authorList>
    </citation>
    <scope>NUCLEOTIDE SEQUENCE [LARGE SCALE GENOMIC DNA]</scope>
</reference>
<evidence type="ECO:0000256" key="5">
    <source>
        <dbReference type="RuleBase" id="RU003832"/>
    </source>
</evidence>
<keyword evidence="9" id="KW-1185">Reference proteome</keyword>
<evidence type="ECO:0000256" key="2">
    <source>
        <dbReference type="ARBA" id="ARBA00008919"/>
    </source>
</evidence>
<comment type="subcellular location">
    <subcellularLocation>
        <location evidence="5">Golgi apparatus</location>
        <location evidence="5">Golgi stack membrane</location>
        <topology evidence="5">Single-pass type II membrane protein</topology>
    </subcellularLocation>
</comment>
<dbReference type="EMBL" id="OZ035834">
    <property type="protein sequence ID" value="CAL1576511.1"/>
    <property type="molecule type" value="Genomic_DNA"/>
</dbReference>
<evidence type="ECO:0000259" key="7">
    <source>
        <dbReference type="Pfam" id="PF00852"/>
    </source>
</evidence>
<feature type="region of interest" description="Disordered" evidence="6">
    <location>
        <begin position="136"/>
        <end position="188"/>
    </location>
</feature>
<keyword evidence="5" id="KW-0333">Golgi apparatus</keyword>
<dbReference type="Gene3D" id="3.40.50.11660">
    <property type="entry name" value="Glycosyl transferase family 10, C-terminal domain"/>
    <property type="match status" value="1"/>
</dbReference>
<dbReference type="AlphaFoldDB" id="A0AAV2JFK9"/>
<keyword evidence="5" id="KW-0472">Membrane</keyword>
<organism evidence="8 9">
    <name type="scientific">Knipowitschia caucasica</name>
    <name type="common">Caucasian dwarf goby</name>
    <name type="synonym">Pomatoschistus caucasicus</name>
    <dbReference type="NCBI Taxonomy" id="637954"/>
    <lineage>
        <taxon>Eukaryota</taxon>
        <taxon>Metazoa</taxon>
        <taxon>Chordata</taxon>
        <taxon>Craniata</taxon>
        <taxon>Vertebrata</taxon>
        <taxon>Euteleostomi</taxon>
        <taxon>Actinopterygii</taxon>
        <taxon>Neopterygii</taxon>
        <taxon>Teleostei</taxon>
        <taxon>Neoteleostei</taxon>
        <taxon>Acanthomorphata</taxon>
        <taxon>Gobiaria</taxon>
        <taxon>Gobiiformes</taxon>
        <taxon>Gobioidei</taxon>
        <taxon>Gobiidae</taxon>
        <taxon>Gobiinae</taxon>
        <taxon>Knipowitschia</taxon>
    </lineage>
</organism>
<accession>A0AAV2JFK9</accession>
<sequence length="188" mass="21462">MMFGSVPTVLGPPRDNYEKQIPADAFIHINDFANPKELAERLHYLDKHPEEYRDYFRWRAQYEAKLSGFGKEHASLLDEAVDQGTRHQGEQRGIQLQRKEHQDQKKPLKKPVTNFIVKAFESSFSEFLGEKMKPSMFYGKRPQAGPIGPQTRVPPPASDDSCLSDSDDDDDEDYTPKPGDENSSNNAF</sequence>
<dbReference type="PANTHER" id="PTHR11929">
    <property type="entry name" value="ALPHA- 1,3 -FUCOSYLTRANSFERASE"/>
    <property type="match status" value="1"/>
</dbReference>
<evidence type="ECO:0000256" key="3">
    <source>
        <dbReference type="ARBA" id="ARBA00022676"/>
    </source>
</evidence>
<dbReference type="GO" id="GO:0046920">
    <property type="term" value="F:alpha-(1-&gt;3)-fucosyltransferase activity"/>
    <property type="evidence" value="ECO:0007669"/>
    <property type="project" value="TreeGrafter"/>
</dbReference>
<dbReference type="InterPro" id="IPR038577">
    <property type="entry name" value="GT10-like_C_sf"/>
</dbReference>
<name>A0AAV2JFK9_KNICA</name>
<dbReference type="GO" id="GO:0032580">
    <property type="term" value="C:Golgi cisterna membrane"/>
    <property type="evidence" value="ECO:0007669"/>
    <property type="project" value="UniProtKB-SubCell"/>
</dbReference>
<keyword evidence="5" id="KW-0812">Transmembrane</keyword>
<keyword evidence="4 5" id="KW-0808">Transferase</keyword>
<keyword evidence="3 5" id="KW-0328">Glycosyltransferase</keyword>
<dbReference type="InterPro" id="IPR001503">
    <property type="entry name" value="Glyco_trans_10"/>
</dbReference>
<evidence type="ECO:0000256" key="1">
    <source>
        <dbReference type="ARBA" id="ARBA00004922"/>
    </source>
</evidence>
<evidence type="ECO:0000256" key="6">
    <source>
        <dbReference type="SAM" id="MobiDB-lite"/>
    </source>
</evidence>
<feature type="domain" description="Fucosyltransferase C-terminal" evidence="7">
    <location>
        <begin position="4"/>
        <end position="74"/>
    </location>
</feature>
<proteinExistence type="inferred from homology"/>
<evidence type="ECO:0000313" key="9">
    <source>
        <dbReference type="Proteomes" id="UP001497482"/>
    </source>
</evidence>
<protein>
    <recommendedName>
        <fullName evidence="5">Fucosyltransferase</fullName>
        <ecNumber evidence="5">2.4.1.-</ecNumber>
    </recommendedName>
</protein>
<comment type="pathway">
    <text evidence="1">Protein modification; protein glycosylation.</text>
</comment>
<dbReference type="InterPro" id="IPR055270">
    <property type="entry name" value="Glyco_tran_10_C"/>
</dbReference>
<dbReference type="EC" id="2.4.1.-" evidence="5"/>
<gene>
    <name evidence="8" type="ORF">KC01_LOCUS7942</name>
</gene>
<dbReference type="PANTHER" id="PTHR11929:SF145">
    <property type="entry name" value="ALPHA-(1,3)-FUCOSYLTRANSFERASE FUT-1"/>
    <property type="match status" value="1"/>
</dbReference>
<feature type="compositionally biased region" description="Basic and acidic residues" evidence="6">
    <location>
        <begin position="97"/>
        <end position="106"/>
    </location>
</feature>
<dbReference type="Proteomes" id="UP001497482">
    <property type="component" value="Chromosome 12"/>
</dbReference>
<evidence type="ECO:0000256" key="4">
    <source>
        <dbReference type="ARBA" id="ARBA00022679"/>
    </source>
</evidence>
<dbReference type="Pfam" id="PF00852">
    <property type="entry name" value="Glyco_transf_10"/>
    <property type="match status" value="1"/>
</dbReference>